<feature type="compositionally biased region" description="Low complexity" evidence="1">
    <location>
        <begin position="99"/>
        <end position="111"/>
    </location>
</feature>
<name>A0A7X5R0E5_9MICO</name>
<evidence type="ECO:0000256" key="2">
    <source>
        <dbReference type="SAM" id="Phobius"/>
    </source>
</evidence>
<organism evidence="3 4">
    <name type="scientific">Lysinibacter cavernae</name>
    <dbReference type="NCBI Taxonomy" id="1640652"/>
    <lineage>
        <taxon>Bacteria</taxon>
        <taxon>Bacillati</taxon>
        <taxon>Actinomycetota</taxon>
        <taxon>Actinomycetes</taxon>
        <taxon>Micrococcales</taxon>
        <taxon>Microbacteriaceae</taxon>
        <taxon>Lysinibacter</taxon>
    </lineage>
</organism>
<sequence length="348" mass="36980">MRTHLRWLVPAVLAVVFYVGLMLINQAMYAAYLDNPDLLESLSTPSLIVTVLWFVLPLIMIIMAFRGALRVARDKREARQTASNGGAVLNPTSTASLAGASGGAAALPTPAQNGSAANPGAARRDDEAEDALDRAAWDEATLLATYIRSGEELVAVELADSTLLGMLADDETPVASLHVAYGQFFGEELGDEVDDEDAAEFPPYVTAGLVYTTGDTRLLTEQDVTYGADWSSFTTGQLVVTTDRFLLKPTETAPSEASDSASASASADQDWLSFPYDHLTVIYPAPERWALVLEYDNAAPLLISGRQAPAASVLAVYLTADAEEVADSPALEGINAGEYPINQSGSLT</sequence>
<gene>
    <name evidence="3" type="ORF">FHX76_001055</name>
</gene>
<comment type="caution">
    <text evidence="3">The sequence shown here is derived from an EMBL/GenBank/DDBJ whole genome shotgun (WGS) entry which is preliminary data.</text>
</comment>
<feature type="transmembrane region" description="Helical" evidence="2">
    <location>
        <begin position="7"/>
        <end position="27"/>
    </location>
</feature>
<protein>
    <submittedName>
        <fullName evidence="3">Putative membrane protein</fullName>
    </submittedName>
</protein>
<dbReference type="AlphaFoldDB" id="A0A7X5R0E5"/>
<accession>A0A7X5R0E5</accession>
<reference evidence="3 4" key="1">
    <citation type="submission" date="2020-02" db="EMBL/GenBank/DDBJ databases">
        <title>Sequencing the genomes of 1000 actinobacteria strains.</title>
        <authorList>
            <person name="Klenk H.-P."/>
        </authorList>
    </citation>
    <scope>NUCLEOTIDE SEQUENCE [LARGE SCALE GENOMIC DNA]</scope>
    <source>
        <strain evidence="3 4">DSM 27960</strain>
    </source>
</reference>
<evidence type="ECO:0000313" key="4">
    <source>
        <dbReference type="Proteomes" id="UP000541033"/>
    </source>
</evidence>
<dbReference type="Proteomes" id="UP000541033">
    <property type="component" value="Unassembled WGS sequence"/>
</dbReference>
<keyword evidence="4" id="KW-1185">Reference proteome</keyword>
<keyword evidence="2" id="KW-0472">Membrane</keyword>
<dbReference type="EMBL" id="JAAMOX010000001">
    <property type="protein sequence ID" value="NIH53187.1"/>
    <property type="molecule type" value="Genomic_DNA"/>
</dbReference>
<evidence type="ECO:0000313" key="3">
    <source>
        <dbReference type="EMBL" id="NIH53187.1"/>
    </source>
</evidence>
<feature type="region of interest" description="Disordered" evidence="1">
    <location>
        <begin position="99"/>
        <end position="130"/>
    </location>
</feature>
<keyword evidence="2" id="KW-1133">Transmembrane helix</keyword>
<dbReference type="RefSeq" id="WP_167148593.1">
    <property type="nucleotide sequence ID" value="NZ_JAAMOX010000001.1"/>
</dbReference>
<keyword evidence="2" id="KW-0812">Transmembrane</keyword>
<evidence type="ECO:0000256" key="1">
    <source>
        <dbReference type="SAM" id="MobiDB-lite"/>
    </source>
</evidence>
<feature type="transmembrane region" description="Helical" evidence="2">
    <location>
        <begin position="47"/>
        <end position="69"/>
    </location>
</feature>
<proteinExistence type="predicted"/>